<dbReference type="PANTHER" id="PTHR23342">
    <property type="entry name" value="N-ACETYLGLUTAMATE SYNTHASE"/>
    <property type="match status" value="1"/>
</dbReference>
<dbReference type="NCBIfam" id="TIGR00761">
    <property type="entry name" value="argB"/>
    <property type="match status" value="1"/>
</dbReference>
<evidence type="ECO:0000313" key="10">
    <source>
        <dbReference type="EMBL" id="SFV67192.1"/>
    </source>
</evidence>
<dbReference type="InterPro" id="IPR037528">
    <property type="entry name" value="ArgB"/>
</dbReference>
<dbReference type="GO" id="GO:0005737">
    <property type="term" value="C:cytoplasm"/>
    <property type="evidence" value="ECO:0007669"/>
    <property type="project" value="InterPro"/>
</dbReference>
<dbReference type="InterPro" id="IPR001057">
    <property type="entry name" value="Glu/AcGlu_kinase"/>
</dbReference>
<dbReference type="Gene3D" id="3.40.1160.10">
    <property type="entry name" value="Acetylglutamate kinase-like"/>
    <property type="match status" value="1"/>
</dbReference>
<keyword evidence="3" id="KW-0055">Arginine biosynthesis</keyword>
<gene>
    <name evidence="10" type="ORF">MNB_SUP05-5-889</name>
</gene>
<dbReference type="PANTHER" id="PTHR23342:SF0">
    <property type="entry name" value="N-ACETYLGLUTAMATE SYNTHASE, MITOCHONDRIAL"/>
    <property type="match status" value="1"/>
</dbReference>
<proteinExistence type="inferred from homology"/>
<dbReference type="AlphaFoldDB" id="A0A1W1CNB7"/>
<dbReference type="SUPFAM" id="SSF53633">
    <property type="entry name" value="Carbamate kinase-like"/>
    <property type="match status" value="1"/>
</dbReference>
<evidence type="ECO:0000256" key="4">
    <source>
        <dbReference type="ARBA" id="ARBA00022605"/>
    </source>
</evidence>
<dbReference type="HAMAP" id="MF_00082">
    <property type="entry name" value="ArgB"/>
    <property type="match status" value="1"/>
</dbReference>
<evidence type="ECO:0000256" key="1">
    <source>
        <dbReference type="ARBA" id="ARBA00004828"/>
    </source>
</evidence>
<dbReference type="InterPro" id="IPR001048">
    <property type="entry name" value="Asp/Glu/Uridylate_kinase"/>
</dbReference>
<evidence type="ECO:0000256" key="5">
    <source>
        <dbReference type="ARBA" id="ARBA00022679"/>
    </source>
</evidence>
<name>A0A1W1CNB7_9ZZZZ</name>
<sequence length="247" mass="26595">MIDEDLKSSFARDIVLMKSVGMKPVIIHGGGPQIGEALKKAGKTTEFINGMRITDDETIKIVEQVLGKEINVDIVNLVNEHGGRAKGITGKTNKLILAKKLKTEVDLGHVGEVENVNVSVVLDLLEKDFIPIIAPIGISNNDITYNINADLVAGSIASHLKAEKLILLTNTVGILNKNNELITGVDAKKVKELIDDKTIYGGMLPKIKCALDTVAQGVHNCHIIDGRVSHAVLLEIFTDKGVGTLIQ</sequence>
<evidence type="ECO:0000256" key="8">
    <source>
        <dbReference type="ARBA" id="ARBA00022840"/>
    </source>
</evidence>
<dbReference type="Pfam" id="PF00696">
    <property type="entry name" value="AA_kinase"/>
    <property type="match status" value="1"/>
</dbReference>
<keyword evidence="4" id="KW-0028">Amino-acid biosynthesis</keyword>
<feature type="domain" description="Aspartate/glutamate/uridylate kinase" evidence="9">
    <location>
        <begin position="8"/>
        <end position="225"/>
    </location>
</feature>
<keyword evidence="8" id="KW-0067">ATP-binding</keyword>
<comment type="pathway">
    <text evidence="1">Amino-acid biosynthesis; L-arginine biosynthesis; N(2)-acetyl-L-ornithine from L-glutamate: step 2/4.</text>
</comment>
<dbReference type="GO" id="GO:0005524">
    <property type="term" value="F:ATP binding"/>
    <property type="evidence" value="ECO:0007669"/>
    <property type="project" value="UniProtKB-KW"/>
</dbReference>
<protein>
    <recommendedName>
        <fullName evidence="2">acetylglutamate kinase</fullName>
        <ecNumber evidence="2">2.7.2.8</ecNumber>
    </recommendedName>
</protein>
<accession>A0A1W1CNB7</accession>
<keyword evidence="7 10" id="KW-0418">Kinase</keyword>
<reference evidence="10" key="1">
    <citation type="submission" date="2016-10" db="EMBL/GenBank/DDBJ databases">
        <authorList>
            <person name="de Groot N.N."/>
        </authorList>
    </citation>
    <scope>NUCLEOTIDE SEQUENCE</scope>
</reference>
<organism evidence="10">
    <name type="scientific">hydrothermal vent metagenome</name>
    <dbReference type="NCBI Taxonomy" id="652676"/>
    <lineage>
        <taxon>unclassified sequences</taxon>
        <taxon>metagenomes</taxon>
        <taxon>ecological metagenomes</taxon>
    </lineage>
</organism>
<dbReference type="PIRSF" id="PIRSF000728">
    <property type="entry name" value="NAGK"/>
    <property type="match status" value="1"/>
</dbReference>
<evidence type="ECO:0000259" key="9">
    <source>
        <dbReference type="Pfam" id="PF00696"/>
    </source>
</evidence>
<keyword evidence="5 10" id="KW-0808">Transferase</keyword>
<dbReference type="GO" id="GO:0006526">
    <property type="term" value="P:L-arginine biosynthetic process"/>
    <property type="evidence" value="ECO:0007669"/>
    <property type="project" value="UniProtKB-KW"/>
</dbReference>
<evidence type="ECO:0000256" key="2">
    <source>
        <dbReference type="ARBA" id="ARBA00013065"/>
    </source>
</evidence>
<dbReference type="EC" id="2.7.2.8" evidence="2"/>
<dbReference type="FunFam" id="3.40.1160.10:FF:000004">
    <property type="entry name" value="Acetylglutamate kinase"/>
    <property type="match status" value="1"/>
</dbReference>
<evidence type="ECO:0000256" key="6">
    <source>
        <dbReference type="ARBA" id="ARBA00022741"/>
    </source>
</evidence>
<evidence type="ECO:0000256" key="7">
    <source>
        <dbReference type="ARBA" id="ARBA00022777"/>
    </source>
</evidence>
<evidence type="ECO:0000256" key="3">
    <source>
        <dbReference type="ARBA" id="ARBA00022571"/>
    </source>
</evidence>
<keyword evidence="6" id="KW-0547">Nucleotide-binding</keyword>
<dbReference type="InterPro" id="IPR004662">
    <property type="entry name" value="AcgluKinase_fam"/>
</dbReference>
<dbReference type="GO" id="GO:0003991">
    <property type="term" value="F:acetylglutamate kinase activity"/>
    <property type="evidence" value="ECO:0007669"/>
    <property type="project" value="UniProtKB-EC"/>
</dbReference>
<dbReference type="PRINTS" id="PR00474">
    <property type="entry name" value="GLU5KINASE"/>
</dbReference>
<dbReference type="EMBL" id="FPHJ01000055">
    <property type="protein sequence ID" value="SFV67192.1"/>
    <property type="molecule type" value="Genomic_DNA"/>
</dbReference>
<dbReference type="InterPro" id="IPR036393">
    <property type="entry name" value="AceGlu_kinase-like_sf"/>
</dbReference>